<dbReference type="OMA" id="DIEDTYH"/>
<comment type="caution">
    <text evidence="2">The sequence shown here is derived from an EMBL/GenBank/DDBJ whole genome shotgun (WGS) entry which is preliminary data.</text>
</comment>
<gene>
    <name evidence="2" type="ORF">AWZ03_003573</name>
</gene>
<dbReference type="AlphaFoldDB" id="A0A484BMR8"/>
<organism evidence="2 3">
    <name type="scientific">Drosophila navojoa</name>
    <name type="common">Fruit fly</name>
    <dbReference type="NCBI Taxonomy" id="7232"/>
    <lineage>
        <taxon>Eukaryota</taxon>
        <taxon>Metazoa</taxon>
        <taxon>Ecdysozoa</taxon>
        <taxon>Arthropoda</taxon>
        <taxon>Hexapoda</taxon>
        <taxon>Insecta</taxon>
        <taxon>Pterygota</taxon>
        <taxon>Neoptera</taxon>
        <taxon>Endopterygota</taxon>
        <taxon>Diptera</taxon>
        <taxon>Brachycera</taxon>
        <taxon>Muscomorpha</taxon>
        <taxon>Ephydroidea</taxon>
        <taxon>Drosophilidae</taxon>
        <taxon>Drosophila</taxon>
    </lineage>
</organism>
<evidence type="ECO:0000313" key="3">
    <source>
        <dbReference type="Proteomes" id="UP000295192"/>
    </source>
</evidence>
<feature type="region of interest" description="Disordered" evidence="1">
    <location>
        <begin position="67"/>
        <end position="88"/>
    </location>
</feature>
<dbReference type="Proteomes" id="UP000295192">
    <property type="component" value="Unassembled WGS sequence"/>
</dbReference>
<sequence>MIDLEDLPRMQSLSPIQDIEEYRPKLTQLNPKVFKALKPGEVMPKLLIKPTVVTTPAKLPLTTTLTTPMTTMETPPTPVASLKTPTTQKNSSHYGFNYNLLHKHKQQSFLQPKSELKFVEKK</sequence>
<evidence type="ECO:0000256" key="1">
    <source>
        <dbReference type="SAM" id="MobiDB-lite"/>
    </source>
</evidence>
<keyword evidence="3" id="KW-1185">Reference proteome</keyword>
<evidence type="ECO:0000313" key="2">
    <source>
        <dbReference type="EMBL" id="TDG50063.1"/>
    </source>
</evidence>
<reference evidence="2 3" key="1">
    <citation type="journal article" date="2019" name="J. Hered.">
        <title>An Improved Genome Assembly for Drosophila navojoa, the Basal Species in the mojavensis Cluster.</title>
        <authorList>
            <person name="Vanderlinde T."/>
            <person name="Dupim E.G."/>
            <person name="Nazario-Yepiz N.O."/>
            <person name="Carvalho A.B."/>
        </authorList>
    </citation>
    <scope>NUCLEOTIDE SEQUENCE [LARGE SCALE GENOMIC DNA]</scope>
    <source>
        <strain evidence="2">Navoj_Jal97</strain>
        <tissue evidence="2">Whole organism</tissue>
    </source>
</reference>
<protein>
    <submittedName>
        <fullName evidence="2">Uncharacterized protein</fullName>
    </submittedName>
</protein>
<proteinExistence type="predicted"/>
<accession>A0A484BMR8</accession>
<name>A0A484BMR8_DRONA</name>
<dbReference type="EMBL" id="LSRL02000018">
    <property type="protein sequence ID" value="TDG50063.1"/>
    <property type="molecule type" value="Genomic_DNA"/>
</dbReference>